<name>A0ABU0S8E1_9HYPH</name>
<reference evidence="1 2" key="1">
    <citation type="submission" date="2023-07" db="EMBL/GenBank/DDBJ databases">
        <title>Comparative genomics of wheat-associated soil bacteria to identify genetic determinants of phenazine resistance.</title>
        <authorList>
            <person name="Mouncey N."/>
        </authorList>
    </citation>
    <scope>NUCLEOTIDE SEQUENCE [LARGE SCALE GENOMIC DNA]</scope>
    <source>
        <strain evidence="1 2">W4I11</strain>
    </source>
</reference>
<protein>
    <submittedName>
        <fullName evidence="1">Uncharacterized protein</fullName>
    </submittedName>
</protein>
<proteinExistence type="predicted"/>
<gene>
    <name evidence="1" type="ORF">QFZ34_002207</name>
</gene>
<comment type="caution">
    <text evidence="1">The sequence shown here is derived from an EMBL/GenBank/DDBJ whole genome shotgun (WGS) entry which is preliminary data.</text>
</comment>
<organism evidence="1 2">
    <name type="scientific">Phyllobacterium ifriqiyense</name>
    <dbReference type="NCBI Taxonomy" id="314238"/>
    <lineage>
        <taxon>Bacteria</taxon>
        <taxon>Pseudomonadati</taxon>
        <taxon>Pseudomonadota</taxon>
        <taxon>Alphaproteobacteria</taxon>
        <taxon>Hyphomicrobiales</taxon>
        <taxon>Phyllobacteriaceae</taxon>
        <taxon>Phyllobacterium</taxon>
    </lineage>
</organism>
<evidence type="ECO:0000313" key="1">
    <source>
        <dbReference type="EMBL" id="MDQ0997025.1"/>
    </source>
</evidence>
<evidence type="ECO:0000313" key="2">
    <source>
        <dbReference type="Proteomes" id="UP001237780"/>
    </source>
</evidence>
<dbReference type="Proteomes" id="UP001237780">
    <property type="component" value="Unassembled WGS sequence"/>
</dbReference>
<dbReference type="EMBL" id="JAUSZT010000003">
    <property type="protein sequence ID" value="MDQ0997025.1"/>
    <property type="molecule type" value="Genomic_DNA"/>
</dbReference>
<dbReference type="RefSeq" id="WP_307280509.1">
    <property type="nucleotide sequence ID" value="NZ_JAUSZT010000003.1"/>
</dbReference>
<sequence>MKARPIRMESDWASGAKQYVVCVPLGRSGNQEAAINREDYDELLSLGVSPNWQICSSSVASRGIGHKVLVARVLMDAKAGQRVRYTDGNPLNLRRSNLSLEDKGFSINDDRSVFVGR</sequence>
<accession>A0ABU0S8E1</accession>
<keyword evidence="2" id="KW-1185">Reference proteome</keyword>